<dbReference type="InterPro" id="IPR000866">
    <property type="entry name" value="AhpC/TSA"/>
</dbReference>
<dbReference type="GO" id="GO:0008379">
    <property type="term" value="F:thioredoxin peroxidase activity"/>
    <property type="evidence" value="ECO:0007669"/>
    <property type="project" value="TreeGrafter"/>
</dbReference>
<accession>A0A7C2XGU8</accession>
<reference evidence="12" key="1">
    <citation type="journal article" date="2020" name="mSystems">
        <title>Genome- and Community-Level Interaction Insights into Carbon Utilization and Element Cycling Functions of Hydrothermarchaeota in Hydrothermal Sediment.</title>
        <authorList>
            <person name="Zhou Z."/>
            <person name="Liu Y."/>
            <person name="Xu W."/>
            <person name="Pan J."/>
            <person name="Luo Z.H."/>
            <person name="Li M."/>
        </authorList>
    </citation>
    <scope>NUCLEOTIDE SEQUENCE [LARGE SCALE GENOMIC DNA]</scope>
    <source>
        <strain evidence="12">SpSt-1224</strain>
    </source>
</reference>
<comment type="subunit">
    <text evidence="1">Homodimer; disulfide-linked, upon oxidation. 5 homodimers assemble to form a ring-like decamer.</text>
</comment>
<dbReference type="PANTHER" id="PTHR10681:SF121">
    <property type="entry name" value="ALKYL HYDROPEROXIDE REDUCTASE C"/>
    <property type="match status" value="1"/>
</dbReference>
<dbReference type="InterPro" id="IPR050217">
    <property type="entry name" value="Peroxiredoxin"/>
</dbReference>
<gene>
    <name evidence="12" type="ORF">ENN98_07235</name>
</gene>
<comment type="catalytic activity">
    <reaction evidence="9">
        <text>a hydroperoxide + NADH + H(+) = an alcohol + NAD(+) + H2O</text>
        <dbReference type="Rhea" id="RHEA:62628"/>
        <dbReference type="ChEBI" id="CHEBI:15377"/>
        <dbReference type="ChEBI" id="CHEBI:15378"/>
        <dbReference type="ChEBI" id="CHEBI:30879"/>
        <dbReference type="ChEBI" id="CHEBI:35924"/>
        <dbReference type="ChEBI" id="CHEBI:57540"/>
        <dbReference type="ChEBI" id="CHEBI:57945"/>
        <dbReference type="EC" id="1.11.1.26"/>
    </reaction>
</comment>
<evidence type="ECO:0000256" key="2">
    <source>
        <dbReference type="ARBA" id="ARBA00013021"/>
    </source>
</evidence>
<proteinExistence type="predicted"/>
<dbReference type="GO" id="GO:0006979">
    <property type="term" value="P:response to oxidative stress"/>
    <property type="evidence" value="ECO:0007669"/>
    <property type="project" value="TreeGrafter"/>
</dbReference>
<evidence type="ECO:0000256" key="6">
    <source>
        <dbReference type="ARBA" id="ARBA00023002"/>
    </source>
</evidence>
<dbReference type="EC" id="1.11.1.26" evidence="2"/>
<dbReference type="GO" id="GO:0045454">
    <property type="term" value="P:cell redox homeostasis"/>
    <property type="evidence" value="ECO:0007669"/>
    <property type="project" value="TreeGrafter"/>
</dbReference>
<dbReference type="AlphaFoldDB" id="A0A7C2XGU8"/>
<dbReference type="GO" id="GO:0042744">
    <property type="term" value="P:hydrogen peroxide catabolic process"/>
    <property type="evidence" value="ECO:0007669"/>
    <property type="project" value="TreeGrafter"/>
</dbReference>
<dbReference type="CDD" id="cd03015">
    <property type="entry name" value="PRX_Typ2cys"/>
    <property type="match status" value="1"/>
</dbReference>
<evidence type="ECO:0000313" key="12">
    <source>
        <dbReference type="EMBL" id="HET98469.1"/>
    </source>
</evidence>
<sequence>MEHHYDDCCYGPIQVGQEVPDFELEIYDPVQHDFGKISLAELKKRNKWTVLVFYPADFTFVCSTELADLADEYDNLTAAGAEVITVSTDTVYTHLAWKREEKFLEKAKYPMGADRNGEVSRLFGVYNEESGLDLRGTFIISPAGVLVASEINFYNVGRNAKELLRKLQASVYVAAHPDEACPARWEQGSGTLTPGPKLVGKVYDALKG</sequence>
<evidence type="ECO:0000256" key="3">
    <source>
        <dbReference type="ARBA" id="ARBA00017462"/>
    </source>
</evidence>
<keyword evidence="4" id="KW-0575">Peroxidase</keyword>
<evidence type="ECO:0000256" key="4">
    <source>
        <dbReference type="ARBA" id="ARBA00022559"/>
    </source>
</evidence>
<dbReference type="SUPFAM" id="SSF52833">
    <property type="entry name" value="Thioredoxin-like"/>
    <property type="match status" value="1"/>
</dbReference>
<evidence type="ECO:0000256" key="8">
    <source>
        <dbReference type="ARBA" id="ARBA00032077"/>
    </source>
</evidence>
<comment type="caution">
    <text evidence="12">The sequence shown here is derived from an EMBL/GenBank/DDBJ whole genome shotgun (WGS) entry which is preliminary data.</text>
</comment>
<dbReference type="InterPro" id="IPR024706">
    <property type="entry name" value="Peroxiredoxin_AhpC-typ"/>
</dbReference>
<keyword evidence="5" id="KW-0049">Antioxidant</keyword>
<evidence type="ECO:0000256" key="9">
    <source>
        <dbReference type="ARBA" id="ARBA00047572"/>
    </source>
</evidence>
<keyword evidence="6" id="KW-0560">Oxidoreductase</keyword>
<dbReference type="GO" id="GO:0033554">
    <property type="term" value="P:cellular response to stress"/>
    <property type="evidence" value="ECO:0007669"/>
    <property type="project" value="TreeGrafter"/>
</dbReference>
<dbReference type="EMBL" id="DSDS01000159">
    <property type="protein sequence ID" value="HET98469.1"/>
    <property type="molecule type" value="Genomic_DNA"/>
</dbReference>
<dbReference type="Pfam" id="PF00578">
    <property type="entry name" value="AhpC-TSA"/>
    <property type="match status" value="1"/>
</dbReference>
<dbReference type="InterPro" id="IPR036249">
    <property type="entry name" value="Thioredoxin-like_sf"/>
</dbReference>
<evidence type="ECO:0000256" key="7">
    <source>
        <dbReference type="ARBA" id="ARBA00023284"/>
    </source>
</evidence>
<evidence type="ECO:0000259" key="11">
    <source>
        <dbReference type="PROSITE" id="PS51352"/>
    </source>
</evidence>
<dbReference type="PANTHER" id="PTHR10681">
    <property type="entry name" value="THIOREDOXIN PEROXIDASE"/>
    <property type="match status" value="1"/>
</dbReference>
<dbReference type="Proteomes" id="UP000885986">
    <property type="component" value="Unassembled WGS sequence"/>
</dbReference>
<feature type="active site" description="Cysteine sulfenic acid (-SOH) intermediate; for peroxidase activity" evidence="10">
    <location>
        <position position="62"/>
    </location>
</feature>
<feature type="domain" description="Thioredoxin" evidence="11">
    <location>
        <begin position="13"/>
        <end position="172"/>
    </location>
</feature>
<protein>
    <recommendedName>
        <fullName evidence="3">Alkyl hydroperoxide reductase C</fullName>
        <ecNumber evidence="2">1.11.1.26</ecNumber>
    </recommendedName>
    <alternativeName>
        <fullName evidence="8">Peroxiredoxin</fullName>
    </alternativeName>
</protein>
<evidence type="ECO:0000256" key="1">
    <source>
        <dbReference type="ARBA" id="ARBA00011654"/>
    </source>
</evidence>
<name>A0A7C2XGU8_9BACT</name>
<dbReference type="PIRSF" id="PIRSF000239">
    <property type="entry name" value="AHPC"/>
    <property type="match status" value="1"/>
</dbReference>
<dbReference type="GO" id="GO:0005829">
    <property type="term" value="C:cytosol"/>
    <property type="evidence" value="ECO:0007669"/>
    <property type="project" value="TreeGrafter"/>
</dbReference>
<dbReference type="InterPro" id="IPR013766">
    <property type="entry name" value="Thioredoxin_domain"/>
</dbReference>
<evidence type="ECO:0000256" key="5">
    <source>
        <dbReference type="ARBA" id="ARBA00022862"/>
    </source>
</evidence>
<dbReference type="Gene3D" id="3.40.30.10">
    <property type="entry name" value="Glutaredoxin"/>
    <property type="match status" value="1"/>
</dbReference>
<keyword evidence="7" id="KW-0676">Redox-active center</keyword>
<organism evidence="12">
    <name type="scientific">Desulfurivibrio alkaliphilus</name>
    <dbReference type="NCBI Taxonomy" id="427923"/>
    <lineage>
        <taxon>Bacteria</taxon>
        <taxon>Pseudomonadati</taxon>
        <taxon>Thermodesulfobacteriota</taxon>
        <taxon>Desulfobulbia</taxon>
        <taxon>Desulfobulbales</taxon>
        <taxon>Desulfobulbaceae</taxon>
        <taxon>Desulfurivibrio</taxon>
    </lineage>
</organism>
<dbReference type="PROSITE" id="PS51352">
    <property type="entry name" value="THIOREDOXIN_2"/>
    <property type="match status" value="1"/>
</dbReference>
<dbReference type="GO" id="GO:0102039">
    <property type="term" value="F:NADH-dependent peroxiredoxin activity"/>
    <property type="evidence" value="ECO:0007669"/>
    <property type="project" value="UniProtKB-EC"/>
</dbReference>
<evidence type="ECO:0000256" key="10">
    <source>
        <dbReference type="PIRSR" id="PIRSR000239-1"/>
    </source>
</evidence>